<dbReference type="InterPro" id="IPR014729">
    <property type="entry name" value="Rossmann-like_a/b/a_fold"/>
</dbReference>
<dbReference type="PANTHER" id="PTHR43311:SF2">
    <property type="entry name" value="GLUTAMATE--TRNA LIGASE, MITOCHONDRIAL-RELATED"/>
    <property type="match status" value="1"/>
</dbReference>
<dbReference type="Proteomes" id="UP000664761">
    <property type="component" value="Unassembled WGS sequence"/>
</dbReference>
<dbReference type="InterPro" id="IPR045462">
    <property type="entry name" value="aa-tRNA-synth_I_cd-bd"/>
</dbReference>
<evidence type="ECO:0000259" key="10">
    <source>
        <dbReference type="Pfam" id="PF19269"/>
    </source>
</evidence>
<feature type="short sequence motif" description="'HIGH' region" evidence="8">
    <location>
        <begin position="9"/>
        <end position="19"/>
    </location>
</feature>
<feature type="binding site" evidence="8">
    <location>
        <position position="243"/>
    </location>
    <ligand>
        <name>ATP</name>
        <dbReference type="ChEBI" id="CHEBI:30616"/>
    </ligand>
</feature>
<proteinExistence type="inferred from homology"/>
<dbReference type="PANTHER" id="PTHR43311">
    <property type="entry name" value="GLUTAMATE--TRNA LIGASE"/>
    <property type="match status" value="1"/>
</dbReference>
<organism evidence="11 12">
    <name type="scientific">Sneathiella sedimenti</name>
    <dbReference type="NCBI Taxonomy" id="2816034"/>
    <lineage>
        <taxon>Bacteria</taxon>
        <taxon>Pseudomonadati</taxon>
        <taxon>Pseudomonadota</taxon>
        <taxon>Alphaproteobacteria</taxon>
        <taxon>Sneathiellales</taxon>
        <taxon>Sneathiellaceae</taxon>
        <taxon>Sneathiella</taxon>
    </lineage>
</organism>
<feature type="short sequence motif" description="'KMSKS' region" evidence="8">
    <location>
        <begin position="240"/>
        <end position="244"/>
    </location>
</feature>
<feature type="domain" description="Glutamyl/glutaminyl-tRNA synthetase class Ib catalytic" evidence="9">
    <location>
        <begin position="5"/>
        <end position="306"/>
    </location>
</feature>
<evidence type="ECO:0000256" key="6">
    <source>
        <dbReference type="ARBA" id="ARBA00022917"/>
    </source>
</evidence>
<dbReference type="InterPro" id="IPR000924">
    <property type="entry name" value="Glu/Gln-tRNA-synth"/>
</dbReference>
<feature type="domain" description="Aminoacyl-tRNA synthetase class I anticodon-binding" evidence="10">
    <location>
        <begin position="367"/>
        <end position="439"/>
    </location>
</feature>
<dbReference type="PROSITE" id="PS00178">
    <property type="entry name" value="AA_TRNA_LIGASE_I"/>
    <property type="match status" value="1"/>
</dbReference>
<dbReference type="NCBIfam" id="TIGR00464">
    <property type="entry name" value="gltX_bact"/>
    <property type="match status" value="1"/>
</dbReference>
<name>A0ABS3F924_9PROT</name>
<evidence type="ECO:0000256" key="1">
    <source>
        <dbReference type="ARBA" id="ARBA00007894"/>
    </source>
</evidence>
<evidence type="ECO:0000313" key="11">
    <source>
        <dbReference type="EMBL" id="MBO0334832.1"/>
    </source>
</evidence>
<dbReference type="InterPro" id="IPR004527">
    <property type="entry name" value="Glu-tRNA-ligase_bac/mito"/>
</dbReference>
<dbReference type="Pfam" id="PF00749">
    <property type="entry name" value="tRNA-synt_1c"/>
    <property type="match status" value="1"/>
</dbReference>
<reference evidence="11 12" key="1">
    <citation type="submission" date="2021-03" db="EMBL/GenBank/DDBJ databases">
        <title>Sneathiella sp. CAU 1612 isolated from Kang Won-do.</title>
        <authorList>
            <person name="Kim W."/>
        </authorList>
    </citation>
    <scope>NUCLEOTIDE SEQUENCE [LARGE SCALE GENOMIC DNA]</scope>
    <source>
        <strain evidence="11 12">CAU 1612</strain>
    </source>
</reference>
<dbReference type="EC" id="6.1.1.17" evidence="8"/>
<dbReference type="Pfam" id="PF19269">
    <property type="entry name" value="Anticodon_2"/>
    <property type="match status" value="1"/>
</dbReference>
<evidence type="ECO:0000256" key="7">
    <source>
        <dbReference type="ARBA" id="ARBA00023146"/>
    </source>
</evidence>
<dbReference type="GO" id="GO:0004818">
    <property type="term" value="F:glutamate-tRNA ligase activity"/>
    <property type="evidence" value="ECO:0007669"/>
    <property type="project" value="UniProtKB-EC"/>
</dbReference>
<dbReference type="HAMAP" id="MF_00022">
    <property type="entry name" value="Glu_tRNA_synth_type1"/>
    <property type="match status" value="1"/>
</dbReference>
<evidence type="ECO:0000259" key="9">
    <source>
        <dbReference type="Pfam" id="PF00749"/>
    </source>
</evidence>
<dbReference type="InterPro" id="IPR049940">
    <property type="entry name" value="GluQ/Sye"/>
</dbReference>
<keyword evidence="3 8" id="KW-0436">Ligase</keyword>
<dbReference type="SUPFAM" id="SSF48163">
    <property type="entry name" value="An anticodon-binding domain of class I aminoacyl-tRNA synthetases"/>
    <property type="match status" value="1"/>
</dbReference>
<keyword evidence="2 8" id="KW-0963">Cytoplasm</keyword>
<evidence type="ECO:0000256" key="5">
    <source>
        <dbReference type="ARBA" id="ARBA00022840"/>
    </source>
</evidence>
<dbReference type="PRINTS" id="PR00987">
    <property type="entry name" value="TRNASYNTHGLU"/>
</dbReference>
<dbReference type="EMBL" id="JAFLNC010000005">
    <property type="protein sequence ID" value="MBO0334832.1"/>
    <property type="molecule type" value="Genomic_DNA"/>
</dbReference>
<dbReference type="InterPro" id="IPR001412">
    <property type="entry name" value="aa-tRNA-synth_I_CS"/>
</dbReference>
<comment type="similarity">
    <text evidence="1 8">Belongs to the class-I aminoacyl-tRNA synthetase family. Glutamate--tRNA ligase type 1 subfamily.</text>
</comment>
<comment type="subcellular location">
    <subcellularLocation>
        <location evidence="8">Cytoplasm</location>
    </subcellularLocation>
</comment>
<comment type="catalytic activity">
    <reaction evidence="8">
        <text>tRNA(Glu) + L-glutamate + ATP = L-glutamyl-tRNA(Glu) + AMP + diphosphate</text>
        <dbReference type="Rhea" id="RHEA:23540"/>
        <dbReference type="Rhea" id="RHEA-COMP:9663"/>
        <dbReference type="Rhea" id="RHEA-COMP:9680"/>
        <dbReference type="ChEBI" id="CHEBI:29985"/>
        <dbReference type="ChEBI" id="CHEBI:30616"/>
        <dbReference type="ChEBI" id="CHEBI:33019"/>
        <dbReference type="ChEBI" id="CHEBI:78442"/>
        <dbReference type="ChEBI" id="CHEBI:78520"/>
        <dbReference type="ChEBI" id="CHEBI:456215"/>
        <dbReference type="EC" id="6.1.1.17"/>
    </reaction>
</comment>
<dbReference type="InterPro" id="IPR020058">
    <property type="entry name" value="Glu/Gln-tRNA-synth_Ib_cat-dom"/>
</dbReference>
<comment type="caution">
    <text evidence="8">Lacks conserved residue(s) required for the propagation of feature annotation.</text>
</comment>
<dbReference type="InterPro" id="IPR008925">
    <property type="entry name" value="aa_tRNA-synth_I_cd-bd_sf"/>
</dbReference>
<dbReference type="Gene3D" id="1.10.10.350">
    <property type="match status" value="1"/>
</dbReference>
<evidence type="ECO:0000313" key="12">
    <source>
        <dbReference type="Proteomes" id="UP000664761"/>
    </source>
</evidence>
<keyword evidence="7 8" id="KW-0030">Aminoacyl-tRNA synthetase</keyword>
<keyword evidence="5 8" id="KW-0067">ATP-binding</keyword>
<dbReference type="SUPFAM" id="SSF52374">
    <property type="entry name" value="Nucleotidylyl transferase"/>
    <property type="match status" value="1"/>
</dbReference>
<gene>
    <name evidence="8" type="primary">gltX</name>
    <name evidence="11" type="ORF">J0X12_14490</name>
</gene>
<evidence type="ECO:0000256" key="8">
    <source>
        <dbReference type="HAMAP-Rule" id="MF_00022"/>
    </source>
</evidence>
<sequence>MTTKFRFAPSPTGYLHVGNARLALINWLSARKTGGEMVLRLDDTDEERSTAEYAEAIQEDLLWLGLDWSELKKQSDRSAAYTAAFETLKAAGRLYPCYETGEELDYKRKRQLARKLPPIYDRAALDLTEEDKAKFEAEGRKPHWRFKLDQVVIRWEDMVRGPVEVDGASMSDPVLIRSDGRPLYHMPSVVDDIDFAITHVIRGEDHVSNTALHIQIFEALGAAVPTFGHIPLLTGPGGEPLSKREGSQSLREMRENGIEAMALNCLLARLGTSDNVEIRHTLADIVAGFDITHFSRAAAKFDPAELSNLNAKLLHELDWTEVKDRIALDGADEAFWLAIRGNLTTLTDAKDWWQVVTGPMTPVVEDADFLKYAADLLPEGEITADSWKAWTTAVKEKTGAKGKSLFMPLRLALTGRPHGPEMNNLLPLIGRENILARLSGRPD</sequence>
<comment type="caution">
    <text evidence="11">The sequence shown here is derived from an EMBL/GenBank/DDBJ whole genome shotgun (WGS) entry which is preliminary data.</text>
</comment>
<keyword evidence="4 8" id="KW-0547">Nucleotide-binding</keyword>
<accession>A0ABS3F924</accession>
<evidence type="ECO:0000256" key="2">
    <source>
        <dbReference type="ARBA" id="ARBA00022490"/>
    </source>
</evidence>
<keyword evidence="12" id="KW-1185">Reference proteome</keyword>
<comment type="subunit">
    <text evidence="8">Monomer.</text>
</comment>
<evidence type="ECO:0000256" key="4">
    <source>
        <dbReference type="ARBA" id="ARBA00022741"/>
    </source>
</evidence>
<protein>
    <recommendedName>
        <fullName evidence="8">Glutamate--tRNA ligase</fullName>
        <ecNumber evidence="8">6.1.1.17</ecNumber>
    </recommendedName>
    <alternativeName>
        <fullName evidence="8">Glutamyl-tRNA synthetase</fullName>
        <shortName evidence="8">GluRS</shortName>
    </alternativeName>
</protein>
<dbReference type="RefSeq" id="WP_207047073.1">
    <property type="nucleotide sequence ID" value="NZ_JAFLNC010000005.1"/>
</dbReference>
<dbReference type="Gene3D" id="3.40.50.620">
    <property type="entry name" value="HUPs"/>
    <property type="match status" value="1"/>
</dbReference>
<dbReference type="InterPro" id="IPR020751">
    <property type="entry name" value="aa-tRNA-synth_I_codon-bd_sub2"/>
</dbReference>
<evidence type="ECO:0000256" key="3">
    <source>
        <dbReference type="ARBA" id="ARBA00022598"/>
    </source>
</evidence>
<keyword evidence="6 8" id="KW-0648">Protein biosynthesis</keyword>
<comment type="function">
    <text evidence="8">Catalyzes the attachment of glutamate to tRNA(Glu) in a two-step reaction: glutamate is first activated by ATP to form Glu-AMP and then transferred to the acceptor end of tRNA(Glu).</text>
</comment>